<keyword evidence="4" id="KW-1185">Reference proteome</keyword>
<gene>
    <name evidence="2" type="ORF">SS50377_17637</name>
    <name evidence="3" type="ORF">SS50377_28522</name>
</gene>
<evidence type="ECO:0000313" key="3">
    <source>
        <dbReference type="EMBL" id="KAH0569568.1"/>
    </source>
</evidence>
<sequence length="100" mass="11023">MSASIPAPLSTTEKALIFVIAMLSIVLLVEIVYFCYALTKICKDKKLRNAISKGEPKDLGKLKKNKNVRSQNQSVIVEKKIWESSSGVSDNTMQPLVAVL</sequence>
<keyword evidence="1" id="KW-0472">Membrane</keyword>
<keyword evidence="1" id="KW-0812">Transmembrane</keyword>
<evidence type="ECO:0000313" key="2">
    <source>
        <dbReference type="EMBL" id="EST42770.1"/>
    </source>
</evidence>
<evidence type="ECO:0000256" key="1">
    <source>
        <dbReference type="SAM" id="Phobius"/>
    </source>
</evidence>
<name>V6LE43_9EUKA</name>
<feature type="transmembrane region" description="Helical" evidence="1">
    <location>
        <begin position="15"/>
        <end position="38"/>
    </location>
</feature>
<evidence type="ECO:0000313" key="4">
    <source>
        <dbReference type="Proteomes" id="UP000018208"/>
    </source>
</evidence>
<reference evidence="2 3" key="1">
    <citation type="journal article" date="2014" name="PLoS Genet.">
        <title>The Genome of Spironucleus salmonicida Highlights a Fish Pathogen Adapted to Fluctuating Environments.</title>
        <authorList>
            <person name="Xu F."/>
            <person name="Jerlstrom-Hultqvist J."/>
            <person name="Einarsson E."/>
            <person name="Astvaldsson A."/>
            <person name="Svard S.G."/>
            <person name="Andersson J.O."/>
        </authorList>
    </citation>
    <scope>NUCLEOTIDE SEQUENCE</scope>
    <source>
        <strain evidence="3">ATCC 50377</strain>
    </source>
</reference>
<dbReference type="EMBL" id="AUWU02000009">
    <property type="protein sequence ID" value="KAH0569568.1"/>
    <property type="molecule type" value="Genomic_DNA"/>
</dbReference>
<accession>V6LE43</accession>
<dbReference type="VEuPathDB" id="GiardiaDB:SS50377_28522"/>
<organism evidence="2">
    <name type="scientific">Spironucleus salmonicida</name>
    <dbReference type="NCBI Taxonomy" id="348837"/>
    <lineage>
        <taxon>Eukaryota</taxon>
        <taxon>Metamonada</taxon>
        <taxon>Diplomonadida</taxon>
        <taxon>Hexamitidae</taxon>
        <taxon>Hexamitinae</taxon>
        <taxon>Spironucleus</taxon>
    </lineage>
</organism>
<protein>
    <submittedName>
        <fullName evidence="2">Uncharacterized protein</fullName>
    </submittedName>
</protein>
<dbReference type="Proteomes" id="UP000018208">
    <property type="component" value="Unassembled WGS sequence"/>
</dbReference>
<reference evidence="3" key="2">
    <citation type="submission" date="2020-12" db="EMBL/GenBank/DDBJ databases">
        <title>New Spironucleus salmonicida genome in near-complete chromosomes.</title>
        <authorList>
            <person name="Xu F."/>
            <person name="Kurt Z."/>
            <person name="Jimenez-Gonzalez A."/>
            <person name="Astvaldsson A."/>
            <person name="Andersson J.O."/>
            <person name="Svard S.G."/>
        </authorList>
    </citation>
    <scope>NUCLEOTIDE SEQUENCE</scope>
    <source>
        <strain evidence="3">ATCC 50377</strain>
    </source>
</reference>
<dbReference type="EMBL" id="KI546155">
    <property type="protein sequence ID" value="EST42770.1"/>
    <property type="molecule type" value="Genomic_DNA"/>
</dbReference>
<keyword evidence="1" id="KW-1133">Transmembrane helix</keyword>
<proteinExistence type="predicted"/>
<dbReference type="AlphaFoldDB" id="V6LE43"/>